<dbReference type="Proteomes" id="UP000085678">
    <property type="component" value="Unplaced"/>
</dbReference>
<evidence type="ECO:0000256" key="7">
    <source>
        <dbReference type="RuleBase" id="RU003969"/>
    </source>
</evidence>
<evidence type="ECO:0000256" key="1">
    <source>
        <dbReference type="ARBA" id="ARBA00001974"/>
    </source>
</evidence>
<dbReference type="InterPro" id="IPR007867">
    <property type="entry name" value="GMC_OxRtase_C"/>
</dbReference>
<dbReference type="OrthoDB" id="269227at2759"/>
<gene>
    <name evidence="12 13 14" type="primary">LOC106178838</name>
</gene>
<comment type="pathway">
    <text evidence="7">Amine and polyamine biosynthesis; betaine biosynthesis via choline pathway; betaine aldehyde from choline (cytochrome c reductase route): step 1/1.</text>
</comment>
<comment type="similarity">
    <text evidence="2 6">Belongs to the GMC oxidoreductase family.</text>
</comment>
<accession>A0A1S3K558</accession>
<dbReference type="Gene3D" id="3.40.50.1000">
    <property type="entry name" value="HAD superfamily/HAD-like"/>
    <property type="match status" value="2"/>
</dbReference>
<dbReference type="Pfam" id="PF00702">
    <property type="entry name" value="Hydrolase"/>
    <property type="match status" value="2"/>
</dbReference>
<dbReference type="PROSITE" id="PS00623">
    <property type="entry name" value="GMC_OXRED_1"/>
    <property type="match status" value="1"/>
</dbReference>
<feature type="domain" description="Glucose-methanol-choline oxidoreductase N-terminal" evidence="10">
    <location>
        <begin position="929"/>
        <end position="943"/>
    </location>
</feature>
<dbReference type="GO" id="GO:0019285">
    <property type="term" value="P:glycine betaine biosynthetic process from choline"/>
    <property type="evidence" value="ECO:0007669"/>
    <property type="project" value="UniProtKB-UniPathway"/>
</dbReference>
<dbReference type="GO" id="GO:0005743">
    <property type="term" value="C:mitochondrial inner membrane"/>
    <property type="evidence" value="ECO:0007669"/>
    <property type="project" value="TreeGrafter"/>
</dbReference>
<dbReference type="InterPro" id="IPR011533">
    <property type="entry name" value="BetA"/>
</dbReference>
<sequence length="1235" mass="137635">MAASLRCMSRRWRGASWKNGYQIYLLEVQSSFSPDARVHTLFARGQPTHNRLFKVTASTSVKHHDIEQAHYQVQTEKPLKAFRKRKASLVIFDKDGTMICFHAMWGPWARIVAKKIEEGSGLKIADKVYEVFGYCNQKNIVEPGVLAEGTSAMVKQRLQNLLVSEGIDKERADQIVKDSYVEADHTSKESLRPLDDLHTLFRVLKEHDMKIAICTSDSRYGTLQSLESLGLLSQIDRLVCGDDIDNIPKPAQYNANMICSELNVDPSEAIMVGDSLADVGMGRLANLGGSIGVSTGVTPREELEPHADVVVDRLMDIVPLILPAEVHTNYSLVAEDGQVCYPPQTGADQRGVVKPRRSVAIRPGKKASLVIFDKDGSLVYFNSYWPEWIKKLKQRLEVNSGLNLGDKVYSMLGFCTESGKFGPGLWAEATHSEMCHRLEDILCDQGMYRYRAKQVIEQSYNECSDSSHYESAKPVGNLVAMFKTLKEYGVKIAICTSNPRDVTLNIFKELGIMPYVDTMVCGDDRDGLFKPSPDAVRKICECLDVNPSETFVVGDTMSDIGMGKMANVAKTVGVLTGVSSAEDLESHADHVVPSIREVLGLLLPEDHRQILEQHEAELDQSEVKDSRVNSSAVKGSGKVGITNQQKRGFLTSSGNHVSSSQRQYSTSVSSGADTYDYVIVGAGSAGCVLANRLSVDPNNRVLVLEAGPEDKWWNWKIHMPAALMYNLCDDKYNWYYHTVPQKHMNDRVMYWPRGRVWGGSSALNAMVYIRGHAYDYDRWEKEGAAGWSYADCLPYFRKAQTHDDCGADEYRGGDGPLHVSHGKTNNPLFKAFVDAALQAGYPYTPDMNGYQQEGFGPMDMTIHNGKRWSASQGYLRPALDRSNLTVQSLAMTHRVLFEGNRAVGVEYKQKKGAELKHVRAEKEVILSGGAINSPQLLMFSGVGDADDLKKLDLPVVQHLPGVGQNLQDHLEVYFQQECSQPITLYSAQWKFPHNMIRIGLQWFLTQKGWGASAHLETGGFIRTRPGLEHPNIQFHFLPSTVNDHGRKMGDRHAFQCHMGTMISPSRGYLKLKSANPYDHPILDPNYMSTEEDWVDFRAAVRLTREIFAQKAFDQFRGPELLPGSHVTTDEQIDTYIKNYGDSAYHPSCTCKMGAEDDKMAVVNNKAQVFGIENLRVVDASIMPSVVSGNLNAPTIMTAEKCADIILGNPPLPRSTAKVWRPKSLDTQRTTEGVDD</sequence>
<evidence type="ECO:0000256" key="5">
    <source>
        <dbReference type="ARBA" id="ARBA00023002"/>
    </source>
</evidence>
<reference evidence="12 13" key="1">
    <citation type="submission" date="2025-04" db="UniProtKB">
        <authorList>
            <consortium name="RefSeq"/>
        </authorList>
    </citation>
    <scope>IDENTIFICATION</scope>
    <source>
        <tissue evidence="12 13">Gonads</tissue>
    </source>
</reference>
<name>A0A1S3K558_LINAN</name>
<dbReference type="SUPFAM" id="SSF54373">
    <property type="entry name" value="FAD-linked reductases, C-terminal domain"/>
    <property type="match status" value="1"/>
</dbReference>
<evidence type="ECO:0000256" key="4">
    <source>
        <dbReference type="ARBA" id="ARBA00022827"/>
    </source>
</evidence>
<dbReference type="SUPFAM" id="SSF51905">
    <property type="entry name" value="FAD/NAD(P)-binding domain"/>
    <property type="match status" value="1"/>
</dbReference>
<dbReference type="InterPro" id="IPR036188">
    <property type="entry name" value="FAD/NAD-bd_sf"/>
</dbReference>
<proteinExistence type="inferred from homology"/>
<dbReference type="InterPro" id="IPR036412">
    <property type="entry name" value="HAD-like_sf"/>
</dbReference>
<evidence type="ECO:0000256" key="6">
    <source>
        <dbReference type="RuleBase" id="RU003968"/>
    </source>
</evidence>
<dbReference type="AlphaFoldDB" id="A0A1S3K558"/>
<dbReference type="PROSITE" id="PS00624">
    <property type="entry name" value="GMC_OXRED_2"/>
    <property type="match status" value="1"/>
</dbReference>
<evidence type="ECO:0000313" key="14">
    <source>
        <dbReference type="RefSeq" id="XP_013417642.1"/>
    </source>
</evidence>
<evidence type="ECO:0000259" key="10">
    <source>
        <dbReference type="PROSITE" id="PS00624"/>
    </source>
</evidence>
<evidence type="ECO:0000256" key="3">
    <source>
        <dbReference type="ARBA" id="ARBA00022630"/>
    </source>
</evidence>
<evidence type="ECO:0000313" key="12">
    <source>
        <dbReference type="RefSeq" id="XP_013417640.1"/>
    </source>
</evidence>
<dbReference type="UniPathway" id="UPA00529">
    <property type="reaction ID" value="UER00385"/>
</dbReference>
<dbReference type="RefSeq" id="XP_013417642.1">
    <property type="nucleotide sequence ID" value="XM_013562188.1"/>
</dbReference>
<dbReference type="SFLD" id="SFLDS00003">
    <property type="entry name" value="Haloacid_Dehalogenase"/>
    <property type="match status" value="2"/>
</dbReference>
<dbReference type="EC" id="1.1.99.1" evidence="7"/>
<dbReference type="Pfam" id="PF05199">
    <property type="entry name" value="GMC_oxred_C"/>
    <property type="match status" value="1"/>
</dbReference>
<keyword evidence="3 6" id="KW-0285">Flavoprotein</keyword>
<evidence type="ECO:0000313" key="13">
    <source>
        <dbReference type="RefSeq" id="XP_013417641.1"/>
    </source>
</evidence>
<dbReference type="InterPro" id="IPR006439">
    <property type="entry name" value="HAD-SF_hydro_IA"/>
</dbReference>
<keyword evidence="11" id="KW-1185">Reference proteome</keyword>
<dbReference type="PANTHER" id="PTHR11552:SF147">
    <property type="entry name" value="CHOLINE DEHYDROGENASE, MITOCHONDRIAL"/>
    <property type="match status" value="1"/>
</dbReference>
<dbReference type="STRING" id="7574.A0A1S3K558"/>
<dbReference type="GO" id="GO:0050660">
    <property type="term" value="F:flavin adenine dinucleotide binding"/>
    <property type="evidence" value="ECO:0007669"/>
    <property type="project" value="InterPro"/>
</dbReference>
<dbReference type="NCBIfam" id="TIGR01549">
    <property type="entry name" value="HAD-SF-IA-v1"/>
    <property type="match status" value="1"/>
</dbReference>
<feature type="compositionally biased region" description="Basic and acidic residues" evidence="8">
    <location>
        <begin position="615"/>
        <end position="627"/>
    </location>
</feature>
<dbReference type="GeneID" id="106178838"/>
<dbReference type="NCBIfam" id="NF002550">
    <property type="entry name" value="PRK02106.1"/>
    <property type="match status" value="1"/>
</dbReference>
<keyword evidence="5" id="KW-0560">Oxidoreductase</keyword>
<evidence type="ECO:0000313" key="11">
    <source>
        <dbReference type="Proteomes" id="UP000085678"/>
    </source>
</evidence>
<dbReference type="InterPro" id="IPR023214">
    <property type="entry name" value="HAD_sf"/>
</dbReference>
<protein>
    <recommendedName>
        <fullName evidence="7">Choline dehydrogenase</fullName>
        <ecNumber evidence="7">1.1.99.1</ecNumber>
    </recommendedName>
</protein>
<comment type="catalytic activity">
    <reaction evidence="7">
        <text>choline + A = betaine aldehyde + AH2</text>
        <dbReference type="Rhea" id="RHEA:17433"/>
        <dbReference type="ChEBI" id="CHEBI:13193"/>
        <dbReference type="ChEBI" id="CHEBI:15354"/>
        <dbReference type="ChEBI" id="CHEBI:15710"/>
        <dbReference type="ChEBI" id="CHEBI:17499"/>
        <dbReference type="EC" id="1.1.99.1"/>
    </reaction>
</comment>
<dbReference type="Pfam" id="PF00732">
    <property type="entry name" value="GMC_oxred_N"/>
    <property type="match status" value="1"/>
</dbReference>
<dbReference type="RefSeq" id="XP_013417641.1">
    <property type="nucleotide sequence ID" value="XM_013562187.1"/>
</dbReference>
<dbReference type="KEGG" id="lak:106178838"/>
<evidence type="ECO:0000256" key="8">
    <source>
        <dbReference type="SAM" id="MobiDB-lite"/>
    </source>
</evidence>
<dbReference type="InterPro" id="IPR000172">
    <property type="entry name" value="GMC_OxRdtase_N"/>
</dbReference>
<dbReference type="Gene3D" id="3.50.50.60">
    <property type="entry name" value="FAD/NAD(P)-binding domain"/>
    <property type="match status" value="1"/>
</dbReference>
<organism evidence="11 14">
    <name type="scientific">Lingula anatina</name>
    <name type="common">Brachiopod</name>
    <name type="synonym">Lingula unguis</name>
    <dbReference type="NCBI Taxonomy" id="7574"/>
    <lineage>
        <taxon>Eukaryota</taxon>
        <taxon>Metazoa</taxon>
        <taxon>Spiralia</taxon>
        <taxon>Lophotrochozoa</taxon>
        <taxon>Brachiopoda</taxon>
        <taxon>Linguliformea</taxon>
        <taxon>Lingulata</taxon>
        <taxon>Lingulida</taxon>
        <taxon>Linguloidea</taxon>
        <taxon>Lingulidae</taxon>
        <taxon>Lingula</taxon>
    </lineage>
</organism>
<feature type="region of interest" description="Disordered" evidence="8">
    <location>
        <begin position="615"/>
        <end position="637"/>
    </location>
</feature>
<feature type="domain" description="Glucose-methanol-choline oxidoreductase N-terminal" evidence="9">
    <location>
        <begin position="754"/>
        <end position="777"/>
    </location>
</feature>
<dbReference type="InterPro" id="IPR012132">
    <property type="entry name" value="GMC_OxRdtase"/>
</dbReference>
<evidence type="ECO:0000256" key="2">
    <source>
        <dbReference type="ARBA" id="ARBA00010790"/>
    </source>
</evidence>
<dbReference type="PANTHER" id="PTHR11552">
    <property type="entry name" value="GLUCOSE-METHANOL-CHOLINE GMC OXIDOREDUCTASE"/>
    <property type="match status" value="1"/>
</dbReference>
<keyword evidence="4 6" id="KW-0274">FAD</keyword>
<dbReference type="NCBIfam" id="TIGR01810">
    <property type="entry name" value="betA"/>
    <property type="match status" value="1"/>
</dbReference>
<comment type="cofactor">
    <cofactor evidence="1">
        <name>FAD</name>
        <dbReference type="ChEBI" id="CHEBI:57692"/>
    </cofactor>
</comment>
<dbReference type="SFLD" id="SFLDG01129">
    <property type="entry name" value="C1.5:_HAD__Beta-PGM__Phosphata"/>
    <property type="match status" value="2"/>
</dbReference>
<dbReference type="RefSeq" id="XP_013417640.1">
    <property type="nucleotide sequence ID" value="XM_013562186.1"/>
</dbReference>
<dbReference type="GO" id="GO:0008812">
    <property type="term" value="F:choline dehydrogenase activity"/>
    <property type="evidence" value="ECO:0007669"/>
    <property type="project" value="UniProtKB-EC"/>
</dbReference>
<evidence type="ECO:0000259" key="9">
    <source>
        <dbReference type="PROSITE" id="PS00623"/>
    </source>
</evidence>
<dbReference type="SUPFAM" id="SSF56784">
    <property type="entry name" value="HAD-like"/>
    <property type="match status" value="2"/>
</dbReference>
<dbReference type="Gene3D" id="3.30.560.10">
    <property type="entry name" value="Glucose Oxidase, domain 3"/>
    <property type="match status" value="1"/>
</dbReference>